<dbReference type="Proteomes" id="UP000521676">
    <property type="component" value="Unassembled WGS sequence"/>
</dbReference>
<evidence type="ECO:0000256" key="1">
    <source>
        <dbReference type="ARBA" id="ARBA00010443"/>
    </source>
</evidence>
<feature type="domain" description="Nucleotidyl transferase" evidence="10">
    <location>
        <begin position="10"/>
        <end position="263"/>
    </location>
</feature>
<evidence type="ECO:0000313" key="15">
    <source>
        <dbReference type="Proteomes" id="UP001431572"/>
    </source>
</evidence>
<keyword evidence="15" id="KW-1185">Reference proteome</keyword>
<gene>
    <name evidence="9" type="primary">glgC</name>
    <name evidence="12" type="ORF">HXX08_13260</name>
    <name evidence="13" type="ORF">OZ401_004693</name>
</gene>
<dbReference type="Pfam" id="PF00483">
    <property type="entry name" value="NTP_transferase"/>
    <property type="match status" value="1"/>
</dbReference>
<dbReference type="PANTHER" id="PTHR43523">
    <property type="entry name" value="GLUCOSE-1-PHOSPHATE ADENYLYLTRANSFERASE-RELATED"/>
    <property type="match status" value="1"/>
</dbReference>
<evidence type="ECO:0000256" key="4">
    <source>
        <dbReference type="ARBA" id="ARBA00022695"/>
    </source>
</evidence>
<evidence type="ECO:0000256" key="8">
    <source>
        <dbReference type="ARBA" id="ARBA00023277"/>
    </source>
</evidence>
<dbReference type="InterPro" id="IPR005835">
    <property type="entry name" value="NTP_transferase_dom"/>
</dbReference>
<feature type="binding site" evidence="9">
    <location>
        <position position="167"/>
    </location>
    <ligand>
        <name>alpha-D-glucose 1-phosphate</name>
        <dbReference type="ChEBI" id="CHEBI:58601"/>
    </ligand>
</feature>
<evidence type="ECO:0000256" key="6">
    <source>
        <dbReference type="ARBA" id="ARBA00022840"/>
    </source>
</evidence>
<dbReference type="InterPro" id="IPR011004">
    <property type="entry name" value="Trimer_LpxA-like_sf"/>
</dbReference>
<dbReference type="PANTHER" id="PTHR43523:SF2">
    <property type="entry name" value="GLUCOSE-1-PHOSPHATE ADENYLYLTRANSFERASE"/>
    <property type="match status" value="1"/>
</dbReference>
<evidence type="ECO:0000259" key="11">
    <source>
        <dbReference type="Pfam" id="PF24894"/>
    </source>
</evidence>
<organism evidence="12 14">
    <name type="scientific">Candidatus Chlorohelix allophototropha</name>
    <dbReference type="NCBI Taxonomy" id="3003348"/>
    <lineage>
        <taxon>Bacteria</taxon>
        <taxon>Bacillati</taxon>
        <taxon>Chloroflexota</taxon>
        <taxon>Chloroflexia</taxon>
        <taxon>Candidatus Chloroheliales</taxon>
        <taxon>Candidatus Chloroheliaceae</taxon>
        <taxon>Candidatus Chlorohelix</taxon>
    </lineage>
</organism>
<comment type="pathway">
    <text evidence="9">Glycan biosynthesis; glycogen biosynthesis.</text>
</comment>
<evidence type="ECO:0000256" key="3">
    <source>
        <dbReference type="ARBA" id="ARBA00022679"/>
    </source>
</evidence>
<comment type="similarity">
    <text evidence="1 9">Belongs to the bacterial/plant glucose-1-phosphate adenylyltransferase family.</text>
</comment>
<dbReference type="Gene3D" id="2.160.10.10">
    <property type="entry name" value="Hexapeptide repeat proteins"/>
    <property type="match status" value="1"/>
</dbReference>
<dbReference type="NCBIfam" id="NF003670">
    <property type="entry name" value="PRK05293.1"/>
    <property type="match status" value="1"/>
</dbReference>
<dbReference type="SUPFAM" id="SSF53448">
    <property type="entry name" value="Nucleotide-diphospho-sugar transferases"/>
    <property type="match status" value="1"/>
</dbReference>
<keyword evidence="7 9" id="KW-0320">Glycogen biosynthesis</keyword>
<dbReference type="NCBIfam" id="TIGR02091">
    <property type="entry name" value="glgC"/>
    <property type="match status" value="1"/>
</dbReference>
<comment type="catalytic activity">
    <reaction evidence="9">
        <text>alpha-D-glucose 1-phosphate + ATP + H(+) = ADP-alpha-D-glucose + diphosphate</text>
        <dbReference type="Rhea" id="RHEA:12120"/>
        <dbReference type="ChEBI" id="CHEBI:15378"/>
        <dbReference type="ChEBI" id="CHEBI:30616"/>
        <dbReference type="ChEBI" id="CHEBI:33019"/>
        <dbReference type="ChEBI" id="CHEBI:57498"/>
        <dbReference type="ChEBI" id="CHEBI:58601"/>
        <dbReference type="EC" id="2.7.7.27"/>
    </reaction>
</comment>
<dbReference type="Proteomes" id="UP001431572">
    <property type="component" value="Plasmid unnamed1"/>
</dbReference>
<evidence type="ECO:0000259" key="10">
    <source>
        <dbReference type="Pfam" id="PF00483"/>
    </source>
</evidence>
<name>A0A8T7M416_9CHLR</name>
<evidence type="ECO:0000256" key="5">
    <source>
        <dbReference type="ARBA" id="ARBA00022741"/>
    </source>
</evidence>
<feature type="site" description="Could play a key role in the communication between the regulatory and the substrate sites" evidence="9">
    <location>
        <position position="101"/>
    </location>
</feature>
<evidence type="ECO:0000313" key="12">
    <source>
        <dbReference type="EMBL" id="NWJ46830.1"/>
    </source>
</evidence>
<protein>
    <recommendedName>
        <fullName evidence="9">Glucose-1-phosphate adenylyltransferase</fullName>
        <ecNumber evidence="9">2.7.7.27</ecNumber>
    </recommendedName>
    <alternativeName>
        <fullName evidence="9">ADP-glucose pyrophosphorylase</fullName>
        <shortName evidence="9">ADPGlc PPase</shortName>
    </alternativeName>
    <alternativeName>
        <fullName evidence="9">ADP-glucose synthase</fullName>
    </alternativeName>
</protein>
<keyword evidence="4 9" id="KW-0548">Nucleotidyltransferase</keyword>
<dbReference type="EMBL" id="JACATZ010000001">
    <property type="protein sequence ID" value="NWJ46830.1"/>
    <property type="molecule type" value="Genomic_DNA"/>
</dbReference>
<keyword evidence="5 9" id="KW-0547">Nucleotide-binding</keyword>
<dbReference type="CDD" id="cd04651">
    <property type="entry name" value="LbH_G1P_AT_C"/>
    <property type="match status" value="1"/>
</dbReference>
<evidence type="ECO:0000256" key="9">
    <source>
        <dbReference type="HAMAP-Rule" id="MF_00624"/>
    </source>
</evidence>
<dbReference type="Gene3D" id="3.90.550.10">
    <property type="entry name" value="Spore Coat Polysaccharide Biosynthesis Protein SpsA, Chain A"/>
    <property type="match status" value="1"/>
</dbReference>
<dbReference type="AlphaFoldDB" id="A0A8T7M416"/>
<evidence type="ECO:0000256" key="2">
    <source>
        <dbReference type="ARBA" id="ARBA00022600"/>
    </source>
</evidence>
<dbReference type="Pfam" id="PF24894">
    <property type="entry name" value="Hexapep_GlmU"/>
    <property type="match status" value="1"/>
</dbReference>
<dbReference type="EMBL" id="CP128401">
    <property type="protein sequence ID" value="WJW70185.1"/>
    <property type="molecule type" value="Genomic_DNA"/>
</dbReference>
<dbReference type="SUPFAM" id="SSF51161">
    <property type="entry name" value="Trimeric LpxA-like enzymes"/>
    <property type="match status" value="1"/>
</dbReference>
<feature type="binding site" evidence="9">
    <location>
        <position position="193"/>
    </location>
    <ligand>
        <name>alpha-D-glucose 1-phosphate</name>
        <dbReference type="ChEBI" id="CHEBI:58601"/>
    </ligand>
</feature>
<dbReference type="GO" id="GO:0005524">
    <property type="term" value="F:ATP binding"/>
    <property type="evidence" value="ECO:0007669"/>
    <property type="project" value="UniProtKB-KW"/>
</dbReference>
<comment type="function">
    <text evidence="9">Involved in the biosynthesis of ADP-glucose, a building block required for the elongation reactions to produce glycogen. Catalyzes the reaction between ATP and alpha-D-glucose 1-phosphate (G1P) to produce pyrophosphate and ADP-Glc.</text>
</comment>
<keyword evidence="13" id="KW-0614">Plasmid</keyword>
<keyword evidence="2 9" id="KW-0321">Glycogen metabolism</keyword>
<dbReference type="CDD" id="cd02508">
    <property type="entry name" value="ADP_Glucose_PP"/>
    <property type="match status" value="1"/>
</dbReference>
<dbReference type="PROSITE" id="PS00810">
    <property type="entry name" value="ADP_GLC_PYROPHOSPH_3"/>
    <property type="match status" value="1"/>
</dbReference>
<dbReference type="RefSeq" id="WP_341472062.1">
    <property type="nucleotide sequence ID" value="NZ_CP128401.1"/>
</dbReference>
<dbReference type="GO" id="GO:0008878">
    <property type="term" value="F:glucose-1-phosphate adenylyltransferase activity"/>
    <property type="evidence" value="ECO:0007669"/>
    <property type="project" value="UniProtKB-UniRule"/>
</dbReference>
<sequence>MSKPNSEVMAIILAGGKSERLSVFTEKSALPSLPFAGKFRIIDFTLSNCVNSGLDDIMLLTQYRPLSLNEHIGNGKPWDLDRQHGGVRIVSPYLGRKEGGWDKGTADAVYQNIEELLEENSDNVLILAGDHIYKMDYSKMLNFHLENKADATIAVIEVPAESASRYGIISVNKKGEVEDFEEKPRRPRSNLASMGIYIFNKEVLISVLNRDAGDPNSQHDFGRNIIPLMLDNGNRVMAYAFKDYWRDVGTVQSYWEAHMELLESPPRLDLYERDWVIYTRSQERPPAIVSSKAHLERSLISHGCQVRGTVIHSVLSPGVIVEEGAVVRDSVIMGDAVIGKNSVLDHVIVDSEAVIGANSLIGYGEDNTQNKLEPRNLHTGITVIGSRAHLPEGVKIGRNCKVGHDLRPENFGQLELPSGGTIEAR</sequence>
<keyword evidence="6 9" id="KW-0067">ATP-binding</keyword>
<proteinExistence type="inferred from homology"/>
<evidence type="ECO:0000313" key="13">
    <source>
        <dbReference type="EMBL" id="WJW70185.1"/>
    </source>
</evidence>
<feature type="site" description="Could play a key role in the communication between the regulatory and the substrate sites" evidence="9">
    <location>
        <position position="62"/>
    </location>
</feature>
<dbReference type="InterPro" id="IPR023049">
    <property type="entry name" value="GlgC_bac"/>
</dbReference>
<dbReference type="InterPro" id="IPR011831">
    <property type="entry name" value="ADP-Glc_PPase"/>
</dbReference>
<dbReference type="HAMAP" id="MF_00624">
    <property type="entry name" value="GlgC"/>
    <property type="match status" value="1"/>
</dbReference>
<dbReference type="GO" id="GO:0005978">
    <property type="term" value="P:glycogen biosynthetic process"/>
    <property type="evidence" value="ECO:0007669"/>
    <property type="project" value="UniProtKB-UniRule"/>
</dbReference>
<feature type="domain" description="Glucose-1-phosphate adenylyltransferase/Bifunctional protein GlmU-like C-terminal hexapeptide" evidence="11">
    <location>
        <begin position="292"/>
        <end position="384"/>
    </location>
</feature>
<comment type="caution">
    <text evidence="9">Lacks conserved residue(s) required for the propagation of feature annotation.</text>
</comment>
<reference evidence="13" key="2">
    <citation type="journal article" date="2024" name="Nature">
        <title>Anoxygenic phototroph of the Chloroflexota uses a type I reaction centre.</title>
        <authorList>
            <person name="Tsuji J.M."/>
            <person name="Shaw N.A."/>
            <person name="Nagashima S."/>
            <person name="Venkiteswaran J.J."/>
            <person name="Schiff S.L."/>
            <person name="Watanabe T."/>
            <person name="Fukui M."/>
            <person name="Hanada S."/>
            <person name="Tank M."/>
            <person name="Neufeld J.D."/>
        </authorList>
    </citation>
    <scope>NUCLEOTIDE SEQUENCE</scope>
    <source>
        <strain evidence="13">L227-S17</strain>
        <plasmid evidence="13 15">unnamed1</plasmid>
    </source>
</reference>
<keyword evidence="8 9" id="KW-0119">Carbohydrate metabolism</keyword>
<dbReference type="InterPro" id="IPR005836">
    <property type="entry name" value="ADP_Glu_pyroP_CS"/>
</dbReference>
<dbReference type="InterPro" id="IPR056818">
    <property type="entry name" value="GlmU/GlgC-like_hexapep"/>
</dbReference>
<feature type="binding site" evidence="9">
    <location>
        <begin position="182"/>
        <end position="183"/>
    </location>
    <ligand>
        <name>alpha-D-glucose 1-phosphate</name>
        <dbReference type="ChEBI" id="CHEBI:58601"/>
    </ligand>
</feature>
<dbReference type="EC" id="2.7.7.27" evidence="9"/>
<geneLocation type="plasmid" evidence="13 15">
    <name>unnamed1</name>
</geneLocation>
<reference evidence="12 14" key="1">
    <citation type="submission" date="2020-06" db="EMBL/GenBank/DDBJ databases">
        <title>Anoxygenic phototrophic Chloroflexota member uses a Type I reaction center.</title>
        <authorList>
            <person name="Tsuji J.M."/>
            <person name="Shaw N.A."/>
            <person name="Nagashima S."/>
            <person name="Venkiteswaran J."/>
            <person name="Schiff S.L."/>
            <person name="Hanada S."/>
            <person name="Tank M."/>
            <person name="Neufeld J.D."/>
        </authorList>
    </citation>
    <scope>NUCLEOTIDE SEQUENCE [LARGE SCALE GENOMIC DNA]</scope>
    <source>
        <strain evidence="12">L227-S17</strain>
    </source>
</reference>
<evidence type="ECO:0000313" key="14">
    <source>
        <dbReference type="Proteomes" id="UP000521676"/>
    </source>
</evidence>
<comment type="subunit">
    <text evidence="9">Homotetramer.</text>
</comment>
<accession>A0A8T7M416</accession>
<keyword evidence="3 9" id="KW-0808">Transferase</keyword>
<dbReference type="InterPro" id="IPR029044">
    <property type="entry name" value="Nucleotide-diphossugar_trans"/>
</dbReference>
<evidence type="ECO:0000256" key="7">
    <source>
        <dbReference type="ARBA" id="ARBA00023056"/>
    </source>
</evidence>